<feature type="transmembrane region" description="Helical" evidence="2">
    <location>
        <begin position="96"/>
        <end position="117"/>
    </location>
</feature>
<keyword evidence="2" id="KW-0812">Transmembrane</keyword>
<gene>
    <name evidence="3" type="ORF">CVAR292_01392</name>
</gene>
<dbReference type="Proteomes" id="UP000182498">
    <property type="component" value="Unassembled WGS sequence"/>
</dbReference>
<feature type="region of interest" description="Disordered" evidence="1">
    <location>
        <begin position="1"/>
        <end position="23"/>
    </location>
</feature>
<reference evidence="4" key="1">
    <citation type="submission" date="2015-11" db="EMBL/GenBank/DDBJ databases">
        <authorList>
            <person name="Dugat-Bony E."/>
        </authorList>
    </citation>
    <scope>NUCLEOTIDE SEQUENCE [LARGE SCALE GENOMIC DNA]</scope>
    <source>
        <strain evidence="4">Mu292</strain>
    </source>
</reference>
<evidence type="ECO:0000313" key="4">
    <source>
        <dbReference type="Proteomes" id="UP000182498"/>
    </source>
</evidence>
<dbReference type="RefSeq" id="WP_014010348.1">
    <property type="nucleotide sequence ID" value="NZ_CAURZS010000002.1"/>
</dbReference>
<evidence type="ECO:0008006" key="5">
    <source>
        <dbReference type="Google" id="ProtNLM"/>
    </source>
</evidence>
<name>A0A0X2NKR5_9CORY</name>
<evidence type="ECO:0000256" key="1">
    <source>
        <dbReference type="SAM" id="MobiDB-lite"/>
    </source>
</evidence>
<evidence type="ECO:0000256" key="2">
    <source>
        <dbReference type="SAM" id="Phobius"/>
    </source>
</evidence>
<keyword evidence="4" id="KW-1185">Reference proteome</keyword>
<proteinExistence type="predicted"/>
<feature type="transmembrane region" description="Helical" evidence="2">
    <location>
        <begin position="129"/>
        <end position="149"/>
    </location>
</feature>
<dbReference type="AlphaFoldDB" id="A0A0X2NKR5"/>
<accession>A0A0X2NKR5</accession>
<feature type="transmembrane region" description="Helical" evidence="2">
    <location>
        <begin position="64"/>
        <end position="89"/>
    </location>
</feature>
<dbReference type="EMBL" id="FAUH01000008">
    <property type="protein sequence ID" value="CUU66054.1"/>
    <property type="molecule type" value="Genomic_DNA"/>
</dbReference>
<organism evidence="3 4">
    <name type="scientific">Corynebacterium variabile</name>
    <dbReference type="NCBI Taxonomy" id="1727"/>
    <lineage>
        <taxon>Bacteria</taxon>
        <taxon>Bacillati</taxon>
        <taxon>Actinomycetota</taxon>
        <taxon>Actinomycetes</taxon>
        <taxon>Mycobacteriales</taxon>
        <taxon>Corynebacteriaceae</taxon>
        <taxon>Corynebacterium</taxon>
    </lineage>
</organism>
<dbReference type="OMA" id="AIWGATR"/>
<keyword evidence="2" id="KW-0472">Membrane</keyword>
<sequence length="157" mass="16409">MTDQNQDPISDPSELPDINVSEDGDIADHRRPLLRAARLGGIGVAVLTVISLMVWGSVRDIEGIWGVLIGAAIGGGFVLATVGVVLLTANTTPQNTLIVILGSWILKIVVVLVTLGVLKGFDFYDSTALGVTIIFAMVVGLATETLGILRTTTTNVG</sequence>
<keyword evidence="2" id="KW-1133">Transmembrane helix</keyword>
<protein>
    <recommendedName>
        <fullName evidence="5">Integral membrane protein</fullName>
    </recommendedName>
</protein>
<evidence type="ECO:0000313" key="3">
    <source>
        <dbReference type="EMBL" id="CUU66054.1"/>
    </source>
</evidence>
<feature type="transmembrane region" description="Helical" evidence="2">
    <location>
        <begin position="39"/>
        <end position="58"/>
    </location>
</feature>